<evidence type="ECO:0000313" key="3">
    <source>
        <dbReference type="Proteomes" id="UP000193144"/>
    </source>
</evidence>
<accession>A0A1Y1ZNV4</accession>
<name>A0A1Y1ZNV4_9PLEO</name>
<reference evidence="2 3" key="1">
    <citation type="submission" date="2016-07" db="EMBL/GenBank/DDBJ databases">
        <title>Pervasive Adenine N6-methylation of Active Genes in Fungi.</title>
        <authorList>
            <consortium name="DOE Joint Genome Institute"/>
            <person name="Mondo S.J."/>
            <person name="Dannebaum R.O."/>
            <person name="Kuo R.C."/>
            <person name="Labutti K."/>
            <person name="Haridas S."/>
            <person name="Kuo A."/>
            <person name="Salamov A."/>
            <person name="Ahrendt S.R."/>
            <person name="Lipzen A."/>
            <person name="Sullivan W."/>
            <person name="Andreopoulos W.B."/>
            <person name="Clum A."/>
            <person name="Lindquist E."/>
            <person name="Daum C."/>
            <person name="Ramamoorthy G.K."/>
            <person name="Gryganskyi A."/>
            <person name="Culley D."/>
            <person name="Magnuson J.K."/>
            <person name="James T.Y."/>
            <person name="O'Malley M.A."/>
            <person name="Stajich J.E."/>
            <person name="Spatafora J.W."/>
            <person name="Visel A."/>
            <person name="Grigoriev I.V."/>
        </authorList>
    </citation>
    <scope>NUCLEOTIDE SEQUENCE [LARGE SCALE GENOMIC DNA]</scope>
    <source>
        <strain evidence="2 3">CBS 115471</strain>
    </source>
</reference>
<dbReference type="Proteomes" id="UP000193144">
    <property type="component" value="Unassembled WGS sequence"/>
</dbReference>
<feature type="region of interest" description="Disordered" evidence="1">
    <location>
        <begin position="124"/>
        <end position="149"/>
    </location>
</feature>
<evidence type="ECO:0000256" key="1">
    <source>
        <dbReference type="SAM" id="MobiDB-lite"/>
    </source>
</evidence>
<dbReference type="EMBL" id="MCFA01000056">
    <property type="protein sequence ID" value="ORY11929.1"/>
    <property type="molecule type" value="Genomic_DNA"/>
</dbReference>
<comment type="caution">
    <text evidence="2">The sequence shown here is derived from an EMBL/GenBank/DDBJ whole genome shotgun (WGS) entry which is preliminary data.</text>
</comment>
<keyword evidence="3" id="KW-1185">Reference proteome</keyword>
<gene>
    <name evidence="2" type="ORF">BCR34DRAFT_313638</name>
</gene>
<sequence>MLPRTYASGWFFCPFLRHVRRPRLCEVDALASSAVSGQRLATSSLFPRPMSHTGVIFRTKPPRTASVPASQHCIVGRGTAVRHVLDVMRKFRPIQTLSDARGPVNKAWLKHDIDVTQTAEAHSVTHGCRSHNASTPGAYHPSFGSRTQL</sequence>
<organism evidence="2 3">
    <name type="scientific">Clohesyomyces aquaticus</name>
    <dbReference type="NCBI Taxonomy" id="1231657"/>
    <lineage>
        <taxon>Eukaryota</taxon>
        <taxon>Fungi</taxon>
        <taxon>Dikarya</taxon>
        <taxon>Ascomycota</taxon>
        <taxon>Pezizomycotina</taxon>
        <taxon>Dothideomycetes</taxon>
        <taxon>Pleosporomycetidae</taxon>
        <taxon>Pleosporales</taxon>
        <taxon>Lindgomycetaceae</taxon>
        <taxon>Clohesyomyces</taxon>
    </lineage>
</organism>
<evidence type="ECO:0000313" key="2">
    <source>
        <dbReference type="EMBL" id="ORY11929.1"/>
    </source>
</evidence>
<protein>
    <submittedName>
        <fullName evidence="2">Uncharacterized protein</fullName>
    </submittedName>
</protein>
<dbReference type="AlphaFoldDB" id="A0A1Y1ZNV4"/>
<proteinExistence type="predicted"/>